<evidence type="ECO:0000256" key="3">
    <source>
        <dbReference type="ARBA" id="ARBA00023157"/>
    </source>
</evidence>
<gene>
    <name evidence="7" type="ORF">PPENT_87.1.T0300334</name>
</gene>
<dbReference type="SMART" id="SM00181">
    <property type="entry name" value="EGF"/>
    <property type="match status" value="9"/>
</dbReference>
<dbReference type="InterPro" id="IPR011936">
    <property type="entry name" value="Myxo_disulph_rpt"/>
</dbReference>
<dbReference type="OrthoDB" id="286906at2759"/>
<feature type="domain" description="EGF-like" evidence="6">
    <location>
        <begin position="257"/>
        <end position="300"/>
    </location>
</feature>
<feature type="signal peptide" evidence="5">
    <location>
        <begin position="1"/>
        <end position="21"/>
    </location>
</feature>
<keyword evidence="2" id="KW-0677">Repeat</keyword>
<feature type="domain" description="EGF-like" evidence="6">
    <location>
        <begin position="163"/>
        <end position="204"/>
    </location>
</feature>
<proteinExistence type="predicted"/>
<dbReference type="NCBIfam" id="TIGR02232">
    <property type="entry name" value="myxo_disulf_rpt"/>
    <property type="match status" value="3"/>
</dbReference>
<sequence length="1178" mass="134029">MFKFVFRIYLILISCLLSLSCDQGQVENQGSCVDCPVNCLSCSVLLSCDTCMLGFYVTPLVYQCSACSINCQVCSGSSGFLCSTCFPKFYKSGSSCQACPTYCATCTSNSVCQTCVDHYFIIGTICSVCDTTCKTCLGTSSTCTSCDVGKYLSNSQCLPCISPCSACINNSNDCTSCININQIAVNFQCVCNDGYYFDGSNQCQLCEAPCSKCEDNSNNCTDCISTFSLSQYIQYKCECSDGYFQFDSQTCQRCISPCQTCEQNQNQCLSCVDSNQIVTKQNLCVCKTGWILNTDGISCIKCQLPCLDCVDTIDKCINCLDQLHQQPESCQCDSGWILDDNYFCIPCQQPCKTCEVSNTTKCLTCLDDNHELNNIQQCVCKSTYYSNSLITCAKCQEPCFECDADGCISCLVLDQIINLNHQCVCKPGFVLIGVHCVVSKCGDEIISEEEECDDGNLNPFDGCYECKFQCQEQCVNCNQGICYGCITTGWVLNENNVCTTQCGDGIVVDDYEQCDDGNEIPNDGCYQCQIQCPQGCIECISNKCIKCNYLYFLDIQTSECIELDQDIDLLTIKFEEYINLRCGQNQLIIDNACVSQCGNGKLINQYEECDDGNYYGGDGCSSFCQIENSFQCLNQENQISLCTFIKSPEFNLNILSNSGNYLQILELTFTQQVKLEEAVNFEDIIAFTITPQTKYKQTITSISDITIQLNYPQYQIAIEFIEPIENPVLQISIQKNTIYNQHKLGLLNNETKIYFVTPFVLPESTKQQLKNVVQLNDAMIYSMASVSSLALITGNTIIFFNLLDLLQSLSYLRFMQSQFPPHLRDFLNTYTKISLQPIFDYFQIDQLLNGFIGVNTSNQENNKLQQDQKKILEQPYLLNAKSCYFSVFGSILTYTIYCLLSSESLKNKIFKCFLKYKNNYKIVQIINKFQTKVQIKSLKQKIEYFSLGIFKVYLAILHQFMFSAILQFPNYKFDSVFAIFNSINAIFGLLIILISTLNLLSITAAKIKNKRKWKYFFQDTETKFWAIQFKSFQFYRILFYIFIIVEFINYPEAQSILLSIQSMLFLVYLIRFKPLKSLFELSKLILREFLLMIISGTFLVYSFEFSQDNFISIGWIHIGMFCTILAFNLLIDLFSQIKKTYDNYLQKKLKEKIEQEKNYHFNHLQGFQINKNDYQSKQ</sequence>
<protein>
    <recommendedName>
        <fullName evidence="6">EGF-like domain-containing protein</fullName>
    </recommendedName>
</protein>
<evidence type="ECO:0000256" key="2">
    <source>
        <dbReference type="ARBA" id="ARBA00022737"/>
    </source>
</evidence>
<feature type="domain" description="EGF-like" evidence="6">
    <location>
        <begin position="128"/>
        <end position="158"/>
    </location>
</feature>
<evidence type="ECO:0000313" key="7">
    <source>
        <dbReference type="EMBL" id="CAD8157761.1"/>
    </source>
</evidence>
<dbReference type="EMBL" id="CAJJDO010000030">
    <property type="protein sequence ID" value="CAD8157761.1"/>
    <property type="molecule type" value="Genomic_DNA"/>
</dbReference>
<keyword evidence="4" id="KW-0472">Membrane</keyword>
<dbReference type="Proteomes" id="UP000689195">
    <property type="component" value="Unassembled WGS sequence"/>
</dbReference>
<feature type="transmembrane region" description="Helical" evidence="4">
    <location>
        <begin position="944"/>
        <end position="965"/>
    </location>
</feature>
<comment type="caution">
    <text evidence="7">The sequence shown here is derived from an EMBL/GenBank/DDBJ whole genome shotgun (WGS) entry which is preliminary data.</text>
</comment>
<reference evidence="7" key="1">
    <citation type="submission" date="2021-01" db="EMBL/GenBank/DDBJ databases">
        <authorList>
            <consortium name="Genoscope - CEA"/>
            <person name="William W."/>
        </authorList>
    </citation>
    <scope>NUCLEOTIDE SEQUENCE</scope>
</reference>
<evidence type="ECO:0000259" key="6">
    <source>
        <dbReference type="SMART" id="SM00181"/>
    </source>
</evidence>
<keyword evidence="4" id="KW-1133">Transmembrane helix</keyword>
<evidence type="ECO:0000256" key="5">
    <source>
        <dbReference type="SAM" id="SignalP"/>
    </source>
</evidence>
<feature type="domain" description="EGF-like" evidence="6">
    <location>
        <begin position="301"/>
        <end position="345"/>
    </location>
</feature>
<keyword evidence="4" id="KW-0812">Transmembrane</keyword>
<dbReference type="SMART" id="SM00261">
    <property type="entry name" value="FU"/>
    <property type="match status" value="6"/>
</dbReference>
<feature type="domain" description="EGF-like" evidence="6">
    <location>
        <begin position="401"/>
        <end position="437"/>
    </location>
</feature>
<dbReference type="PANTHER" id="PTHR38934">
    <property type="entry name" value="HYPHALLY REGULATED CELL WALL PROTEIN 1"/>
    <property type="match status" value="1"/>
</dbReference>
<name>A0A8S1TV78_9CILI</name>
<keyword evidence="8" id="KW-1185">Reference proteome</keyword>
<keyword evidence="1 5" id="KW-0732">Signal</keyword>
<feature type="transmembrane region" description="Helical" evidence="4">
    <location>
        <begin position="1056"/>
        <end position="1072"/>
    </location>
</feature>
<feature type="transmembrane region" description="Helical" evidence="4">
    <location>
        <begin position="1033"/>
        <end position="1050"/>
    </location>
</feature>
<feature type="domain" description="EGF-like" evidence="6">
    <location>
        <begin position="465"/>
        <end position="499"/>
    </location>
</feature>
<evidence type="ECO:0000256" key="1">
    <source>
        <dbReference type="ARBA" id="ARBA00022729"/>
    </source>
</evidence>
<evidence type="ECO:0000256" key="4">
    <source>
        <dbReference type="SAM" id="Phobius"/>
    </source>
</evidence>
<feature type="transmembrane region" description="Helical" evidence="4">
    <location>
        <begin position="985"/>
        <end position="1005"/>
    </location>
</feature>
<feature type="domain" description="EGF-like" evidence="6">
    <location>
        <begin position="66"/>
        <end position="97"/>
    </location>
</feature>
<feature type="domain" description="EGF-like" evidence="6">
    <location>
        <begin position="346"/>
        <end position="379"/>
    </location>
</feature>
<dbReference type="PROSITE" id="PS51257">
    <property type="entry name" value="PROKAR_LIPOPROTEIN"/>
    <property type="match status" value="1"/>
</dbReference>
<dbReference type="PANTHER" id="PTHR38934:SF6">
    <property type="entry name" value="CHROMOSOME UNDETERMINED SCAFFOLD_176, WHOLE GENOME SHOTGUN SEQUENCE"/>
    <property type="match status" value="1"/>
</dbReference>
<feature type="transmembrane region" description="Helical" evidence="4">
    <location>
        <begin position="1109"/>
        <end position="1131"/>
    </location>
</feature>
<dbReference type="InterPro" id="IPR000742">
    <property type="entry name" value="EGF"/>
</dbReference>
<keyword evidence="3" id="KW-1015">Disulfide bond</keyword>
<organism evidence="7 8">
    <name type="scientific">Paramecium pentaurelia</name>
    <dbReference type="NCBI Taxonomy" id="43138"/>
    <lineage>
        <taxon>Eukaryota</taxon>
        <taxon>Sar</taxon>
        <taxon>Alveolata</taxon>
        <taxon>Ciliophora</taxon>
        <taxon>Intramacronucleata</taxon>
        <taxon>Oligohymenophorea</taxon>
        <taxon>Peniculida</taxon>
        <taxon>Parameciidae</taxon>
        <taxon>Paramecium</taxon>
    </lineage>
</organism>
<feature type="transmembrane region" description="Helical" evidence="4">
    <location>
        <begin position="1084"/>
        <end position="1103"/>
    </location>
</feature>
<feature type="chain" id="PRO_5035764912" description="EGF-like domain-containing protein" evidence="5">
    <location>
        <begin position="22"/>
        <end position="1178"/>
    </location>
</feature>
<feature type="domain" description="EGF-like" evidence="6">
    <location>
        <begin position="209"/>
        <end position="252"/>
    </location>
</feature>
<feature type="transmembrane region" description="Helical" evidence="4">
    <location>
        <begin position="778"/>
        <end position="803"/>
    </location>
</feature>
<accession>A0A8S1TV78</accession>
<dbReference type="AlphaFoldDB" id="A0A8S1TV78"/>
<evidence type="ECO:0000313" key="8">
    <source>
        <dbReference type="Proteomes" id="UP000689195"/>
    </source>
</evidence>
<dbReference type="Pfam" id="PF13948">
    <property type="entry name" value="DUF4215"/>
    <property type="match status" value="3"/>
</dbReference>
<dbReference type="InterPro" id="IPR006212">
    <property type="entry name" value="Furin_repeat"/>
</dbReference>